<proteinExistence type="predicted"/>
<keyword evidence="1" id="KW-0812">Transmembrane</keyword>
<sequence>MHVYAPALRPRAYKNKSAGRQSRKGHEICKASRPEVSVCSSSVVVLVILIILALLLFPPPSSLGAIIHYDNLIRRDFHHANPISLLTQNRKFSPSSYLLIRTRPARARESTSHWVLTGSPVALCDSSPSDHNVGHNYHNKSQRQIYWRRFYVASQIRDHQSSIIAADCQEP</sequence>
<organism evidence="2 3">
    <name type="scientific">Aspergillus phoenicis ATCC 13157</name>
    <dbReference type="NCBI Taxonomy" id="1353007"/>
    <lineage>
        <taxon>Eukaryota</taxon>
        <taxon>Fungi</taxon>
        <taxon>Dikarya</taxon>
        <taxon>Ascomycota</taxon>
        <taxon>Pezizomycotina</taxon>
        <taxon>Eurotiomycetes</taxon>
        <taxon>Eurotiomycetidae</taxon>
        <taxon>Eurotiales</taxon>
        <taxon>Aspergillaceae</taxon>
        <taxon>Aspergillus</taxon>
    </lineage>
</organism>
<dbReference type="Proteomes" id="UP000254937">
    <property type="component" value="Unassembled WGS sequence"/>
</dbReference>
<keyword evidence="1" id="KW-1133">Transmembrane helix</keyword>
<evidence type="ECO:0000313" key="3">
    <source>
        <dbReference type="Proteomes" id="UP000254937"/>
    </source>
</evidence>
<keyword evidence="1" id="KW-0472">Membrane</keyword>
<feature type="transmembrane region" description="Helical" evidence="1">
    <location>
        <begin position="36"/>
        <end position="57"/>
    </location>
</feature>
<keyword evidence="3" id="KW-1185">Reference proteome</keyword>
<dbReference type="EMBL" id="KZ851847">
    <property type="protein sequence ID" value="RDK45570.1"/>
    <property type="molecule type" value="Genomic_DNA"/>
</dbReference>
<accession>A0A370PTV4</accession>
<protein>
    <submittedName>
        <fullName evidence="2">Uncharacterized protein</fullName>
    </submittedName>
</protein>
<gene>
    <name evidence="2" type="ORF">M752DRAFT_120594</name>
</gene>
<evidence type="ECO:0000313" key="2">
    <source>
        <dbReference type="EMBL" id="RDK45570.1"/>
    </source>
</evidence>
<dbReference type="AlphaFoldDB" id="A0A370PTV4"/>
<reference evidence="2 3" key="1">
    <citation type="submission" date="2018-07" db="EMBL/GenBank/DDBJ databases">
        <title>Section-level genome sequencing of Aspergillus section Nigri to investigate inter- and intra-species variation.</title>
        <authorList>
            <consortium name="DOE Joint Genome Institute"/>
            <person name="Vesth T.C."/>
            <person name="Nybo J.L."/>
            <person name="Theobald S."/>
            <person name="Frisvad J.C."/>
            <person name="Larsen T.O."/>
            <person name="Nielsen K.F."/>
            <person name="Hoof J.B."/>
            <person name="Brandl J."/>
            <person name="Salamov A."/>
            <person name="Riley R."/>
            <person name="Gladden J.M."/>
            <person name="Phatale P."/>
            <person name="Nielsen M.T."/>
            <person name="Lyhne E.K."/>
            <person name="Kogle M.E."/>
            <person name="Strasser K."/>
            <person name="McDonnell E."/>
            <person name="Barry K."/>
            <person name="Clum A."/>
            <person name="Chen C."/>
            <person name="Nolan M."/>
            <person name="Sandor L."/>
            <person name="Kuo A."/>
            <person name="Lipzen A."/>
            <person name="Hainaut M."/>
            <person name="Drula E."/>
            <person name="Tsang A."/>
            <person name="Magnuson J.K."/>
            <person name="Henrissat B."/>
            <person name="Wiebenga A."/>
            <person name="Simmons B.A."/>
            <person name="Makela M.R."/>
            <person name="De vries R.P."/>
            <person name="Grigoriev I.V."/>
            <person name="Mortensen U.H."/>
            <person name="Baker S.E."/>
            <person name="Andersen M.R."/>
        </authorList>
    </citation>
    <scope>NUCLEOTIDE SEQUENCE [LARGE SCALE GENOMIC DNA]</scope>
    <source>
        <strain evidence="2 3">ATCC 13157</strain>
    </source>
</reference>
<evidence type="ECO:0000256" key="1">
    <source>
        <dbReference type="SAM" id="Phobius"/>
    </source>
</evidence>
<name>A0A370PTV4_ASPPH</name>